<feature type="domain" description="IclR-ED" evidence="6">
    <location>
        <begin position="361"/>
        <end position="545"/>
    </location>
</feature>
<keyword evidence="8" id="KW-1185">Reference proteome</keyword>
<dbReference type="SMART" id="SM00346">
    <property type="entry name" value="HTH_ICLR"/>
    <property type="match status" value="2"/>
</dbReference>
<sequence>MPSPPSNSASAVPEEAVGPLIRGITVLRRLTEAGGRRSPGELVRATGLARSTVDRILSTLQRMGYLRLDGRDAVLAPRLMELGNAYLAATRLPDQLGPHADRLADLLDESVSIAVPDRDGVRFVHQATRRRALSLSFRIGDLLPAERTAPGPLFAADWSPQDWSRWRRRRAADPEGLGFPAAPPRILAGRPSFEERTAGAGEQGWSLDDQLIEPGLVAVALPVRDLSGRQLAAVSVVSHTSRHSAAELRDTVLPRLRNTVTAMEQELHHSPSRQPAPPEPAPGLADWTAASKQELGPEFVESLARGLTVLTAFGSGRAELPLTAVAAALGLPRATARRALITLEHLGCVSTDGRSFRPTPAVLGLGFAPLSRLSLPQLAQPHLAALAAQVHDSASLAVLTGADIQYTARAATGRVMSVDIAVGVRLPAYATSMGRVLLAGLPAAEQAERLAGTPAQPLTRRTVTGHAELADLLKQVAGAGHALVDQELEEGLRSIAVPVRDRTGRLVAAAGLSTHAGRHTLAECRDQLLPALRQAAARIEADLATAGRYARVPPQ</sequence>
<evidence type="ECO:0000256" key="4">
    <source>
        <dbReference type="SAM" id="MobiDB-lite"/>
    </source>
</evidence>
<evidence type="ECO:0000259" key="6">
    <source>
        <dbReference type="PROSITE" id="PS51078"/>
    </source>
</evidence>
<dbReference type="Gene3D" id="1.10.10.10">
    <property type="entry name" value="Winged helix-like DNA-binding domain superfamily/Winged helix DNA-binding domain"/>
    <property type="match status" value="2"/>
</dbReference>
<dbReference type="SUPFAM" id="SSF55781">
    <property type="entry name" value="GAF domain-like"/>
    <property type="match status" value="2"/>
</dbReference>
<reference evidence="7 8" key="1">
    <citation type="submission" date="2024-09" db="EMBL/GenBank/DDBJ databases">
        <authorList>
            <person name="Lee S.D."/>
        </authorList>
    </citation>
    <scope>NUCLEOTIDE SEQUENCE [LARGE SCALE GENOMIC DNA]</scope>
    <source>
        <strain evidence="7 8">N1-1</strain>
    </source>
</reference>
<name>A0ABV6VD36_9ACTN</name>
<dbReference type="InterPro" id="IPR036388">
    <property type="entry name" value="WH-like_DNA-bd_sf"/>
</dbReference>
<dbReference type="InterPro" id="IPR029016">
    <property type="entry name" value="GAF-like_dom_sf"/>
</dbReference>
<organism evidence="7 8">
    <name type="scientific">Streptacidiphilus alkalitolerans</name>
    <dbReference type="NCBI Taxonomy" id="3342712"/>
    <lineage>
        <taxon>Bacteria</taxon>
        <taxon>Bacillati</taxon>
        <taxon>Actinomycetota</taxon>
        <taxon>Actinomycetes</taxon>
        <taxon>Kitasatosporales</taxon>
        <taxon>Streptomycetaceae</taxon>
        <taxon>Streptacidiphilus</taxon>
    </lineage>
</organism>
<dbReference type="PROSITE" id="PS51077">
    <property type="entry name" value="HTH_ICLR"/>
    <property type="match status" value="2"/>
</dbReference>
<dbReference type="EMBL" id="JBHEZX010000008">
    <property type="protein sequence ID" value="MFC1411644.1"/>
    <property type="molecule type" value="Genomic_DNA"/>
</dbReference>
<proteinExistence type="predicted"/>
<protein>
    <submittedName>
        <fullName evidence="7">IclR family transcriptional regulator C-terminal domain-containing protein</fullName>
    </submittedName>
</protein>
<dbReference type="NCBIfam" id="TIGR02431">
    <property type="entry name" value="pcaR_pcaU"/>
    <property type="match status" value="1"/>
</dbReference>
<evidence type="ECO:0000256" key="2">
    <source>
        <dbReference type="ARBA" id="ARBA00023125"/>
    </source>
</evidence>
<gene>
    <name evidence="7" type="ORF">ACEZDG_20480</name>
</gene>
<evidence type="ECO:0000256" key="3">
    <source>
        <dbReference type="ARBA" id="ARBA00023163"/>
    </source>
</evidence>
<dbReference type="PANTHER" id="PTHR30136">
    <property type="entry name" value="HELIX-TURN-HELIX TRANSCRIPTIONAL REGULATOR, ICLR FAMILY"/>
    <property type="match status" value="1"/>
</dbReference>
<evidence type="ECO:0000256" key="1">
    <source>
        <dbReference type="ARBA" id="ARBA00023015"/>
    </source>
</evidence>
<evidence type="ECO:0000313" key="7">
    <source>
        <dbReference type="EMBL" id="MFC1411644.1"/>
    </source>
</evidence>
<feature type="domain" description="IclR-ED" evidence="6">
    <location>
        <begin position="78"/>
        <end position="269"/>
    </location>
</feature>
<dbReference type="PANTHER" id="PTHR30136:SF34">
    <property type="entry name" value="TRANSCRIPTIONAL REGULATOR"/>
    <property type="match status" value="1"/>
</dbReference>
<comment type="caution">
    <text evidence="7">The sequence shown here is derived from an EMBL/GenBank/DDBJ whole genome shotgun (WGS) entry which is preliminary data.</text>
</comment>
<evidence type="ECO:0000313" key="8">
    <source>
        <dbReference type="Proteomes" id="UP001592582"/>
    </source>
</evidence>
<dbReference type="InterPro" id="IPR050707">
    <property type="entry name" value="HTH_MetabolicPath_Reg"/>
</dbReference>
<feature type="domain" description="HTH iclR-type" evidence="5">
    <location>
        <begin position="17"/>
        <end position="84"/>
    </location>
</feature>
<dbReference type="PROSITE" id="PS51078">
    <property type="entry name" value="ICLR_ED"/>
    <property type="match status" value="2"/>
</dbReference>
<dbReference type="Gene3D" id="3.30.450.40">
    <property type="match status" value="2"/>
</dbReference>
<keyword evidence="3" id="KW-0804">Transcription</keyword>
<dbReference type="InterPro" id="IPR005471">
    <property type="entry name" value="Tscrpt_reg_IclR_N"/>
</dbReference>
<dbReference type="InterPro" id="IPR036390">
    <property type="entry name" value="WH_DNA-bd_sf"/>
</dbReference>
<dbReference type="InterPro" id="IPR014757">
    <property type="entry name" value="Tscrpt_reg_IclR_C"/>
</dbReference>
<dbReference type="InterPro" id="IPR012794">
    <property type="entry name" value="PcaR_PcaU"/>
</dbReference>
<dbReference type="SUPFAM" id="SSF46785">
    <property type="entry name" value="Winged helix' DNA-binding domain"/>
    <property type="match status" value="2"/>
</dbReference>
<evidence type="ECO:0000259" key="5">
    <source>
        <dbReference type="PROSITE" id="PS51077"/>
    </source>
</evidence>
<dbReference type="Proteomes" id="UP001592582">
    <property type="component" value="Unassembled WGS sequence"/>
</dbReference>
<dbReference type="Pfam" id="PF01614">
    <property type="entry name" value="IclR_C"/>
    <property type="match status" value="2"/>
</dbReference>
<feature type="domain" description="HTH iclR-type" evidence="5">
    <location>
        <begin position="300"/>
        <end position="360"/>
    </location>
</feature>
<dbReference type="RefSeq" id="WP_380511647.1">
    <property type="nucleotide sequence ID" value="NZ_JBHEZX010000008.1"/>
</dbReference>
<keyword evidence="2" id="KW-0238">DNA-binding</keyword>
<keyword evidence="1" id="KW-0805">Transcription regulation</keyword>
<accession>A0ABV6VD36</accession>
<dbReference type="Pfam" id="PF09339">
    <property type="entry name" value="HTH_IclR"/>
    <property type="match status" value="2"/>
</dbReference>
<feature type="region of interest" description="Disordered" evidence="4">
    <location>
        <begin position="263"/>
        <end position="285"/>
    </location>
</feature>